<dbReference type="AlphaFoldDB" id="A0AAV9MLA3"/>
<keyword evidence="4" id="KW-0804">Transcription</keyword>
<evidence type="ECO:0000313" key="6">
    <source>
        <dbReference type="EMBL" id="KAK4737809.1"/>
    </source>
</evidence>
<evidence type="ECO:0000256" key="1">
    <source>
        <dbReference type="ARBA" id="ARBA00004123"/>
    </source>
</evidence>
<comment type="caution">
    <text evidence="6">The sequence shown here is derived from an EMBL/GenBank/DDBJ whole genome shotgun (WGS) entry which is preliminary data.</text>
</comment>
<organism evidence="6 7">
    <name type="scientific">Solanum pinnatisectum</name>
    <name type="common">tansyleaf nightshade</name>
    <dbReference type="NCBI Taxonomy" id="50273"/>
    <lineage>
        <taxon>Eukaryota</taxon>
        <taxon>Viridiplantae</taxon>
        <taxon>Streptophyta</taxon>
        <taxon>Embryophyta</taxon>
        <taxon>Tracheophyta</taxon>
        <taxon>Spermatophyta</taxon>
        <taxon>Magnoliopsida</taxon>
        <taxon>eudicotyledons</taxon>
        <taxon>Gunneridae</taxon>
        <taxon>Pentapetalae</taxon>
        <taxon>asterids</taxon>
        <taxon>lamiids</taxon>
        <taxon>Solanales</taxon>
        <taxon>Solanaceae</taxon>
        <taxon>Solanoideae</taxon>
        <taxon>Solaneae</taxon>
        <taxon>Solanum</taxon>
    </lineage>
</organism>
<dbReference type="PANTHER" id="PTHR31541:SF63">
    <property type="entry name" value="TOSPOVIRUS RESISTANCE PROTEIN A"/>
    <property type="match status" value="1"/>
</dbReference>
<evidence type="ECO:0000313" key="7">
    <source>
        <dbReference type="Proteomes" id="UP001311915"/>
    </source>
</evidence>
<comment type="subcellular location">
    <subcellularLocation>
        <location evidence="1">Nucleus</location>
    </subcellularLocation>
</comment>
<dbReference type="Gene3D" id="2.40.330.10">
    <property type="entry name" value="DNA-binding pseudobarrel domain"/>
    <property type="match status" value="1"/>
</dbReference>
<dbReference type="Pfam" id="PF03754">
    <property type="entry name" value="At2g31720-like"/>
    <property type="match status" value="1"/>
</dbReference>
<proteinExistence type="predicted"/>
<evidence type="ECO:0000256" key="4">
    <source>
        <dbReference type="ARBA" id="ARBA00023163"/>
    </source>
</evidence>
<evidence type="ECO:0000256" key="2">
    <source>
        <dbReference type="ARBA" id="ARBA00023015"/>
    </source>
</evidence>
<dbReference type="SUPFAM" id="SSF101936">
    <property type="entry name" value="DNA-binding pseudobarrel domain"/>
    <property type="match status" value="1"/>
</dbReference>
<dbReference type="InterPro" id="IPR005508">
    <property type="entry name" value="At2g31720-like"/>
</dbReference>
<keyword evidence="7" id="KW-1185">Reference proteome</keyword>
<keyword evidence="2" id="KW-0805">Transcription regulation</keyword>
<keyword evidence="5" id="KW-0539">Nucleus</keyword>
<gene>
    <name evidence="6" type="ORF">R3W88_001506</name>
</gene>
<reference evidence="6 7" key="1">
    <citation type="submission" date="2023-10" db="EMBL/GenBank/DDBJ databases">
        <title>Genome-Wide Identification Analysis in wild type Solanum Pinnatisectum Reveals Some Genes Defensing Phytophthora Infestans.</title>
        <authorList>
            <person name="Sun C."/>
        </authorList>
    </citation>
    <scope>NUCLEOTIDE SEQUENCE [LARGE SCALE GENOMIC DNA]</scope>
    <source>
        <strain evidence="6">LQN</strain>
        <tissue evidence="6">Leaf</tissue>
    </source>
</reference>
<keyword evidence="3" id="KW-0238">DNA-binding</keyword>
<dbReference type="InterPro" id="IPR015300">
    <property type="entry name" value="DNA-bd_pseudobarrel_sf"/>
</dbReference>
<dbReference type="EMBL" id="JAWPEI010000001">
    <property type="protein sequence ID" value="KAK4737809.1"/>
    <property type="molecule type" value="Genomic_DNA"/>
</dbReference>
<protein>
    <submittedName>
        <fullName evidence="6">Uncharacterized protein</fullName>
    </submittedName>
</protein>
<dbReference type="Proteomes" id="UP001311915">
    <property type="component" value="Unassembled WGS sequence"/>
</dbReference>
<dbReference type="GO" id="GO:0005634">
    <property type="term" value="C:nucleus"/>
    <property type="evidence" value="ECO:0007669"/>
    <property type="project" value="UniProtKB-SubCell"/>
</dbReference>
<evidence type="ECO:0000256" key="5">
    <source>
        <dbReference type="ARBA" id="ARBA00023242"/>
    </source>
</evidence>
<dbReference type="GO" id="GO:0003677">
    <property type="term" value="F:DNA binding"/>
    <property type="evidence" value="ECO:0007669"/>
    <property type="project" value="UniProtKB-KW"/>
</dbReference>
<dbReference type="PANTHER" id="PTHR31541">
    <property type="entry name" value="B3 DOMAIN PLANT PROTEIN-RELATED"/>
    <property type="match status" value="1"/>
</dbReference>
<accession>A0AAV9MLA3</accession>
<sequence length="161" mass="18402">MKINHRTEVVAPPVVIINRELSIEFKNHITFIKGSLESTKLVVEKILFDTDVNPIEEMLSIPQKQMSSKFLKTGEEKLLSTRNGAKMSVMNVSLIEPSCQVDQIKLKIWTMNKNNGKTSSSYVLVKYCNNVTKRNGLKKRMKLQLWAFQKGENLCFALVKV</sequence>
<name>A0AAV9MLA3_9SOLN</name>
<evidence type="ECO:0000256" key="3">
    <source>
        <dbReference type="ARBA" id="ARBA00023125"/>
    </source>
</evidence>